<evidence type="ECO:0000313" key="5">
    <source>
        <dbReference type="EMBL" id="PUZ50115.1"/>
    </source>
</evidence>
<accession>A0A2T7D3G3</accession>
<dbReference type="InterPro" id="IPR000864">
    <property type="entry name" value="Prot_inh_pot1"/>
</dbReference>
<dbReference type="GO" id="GO:0009611">
    <property type="term" value="P:response to wounding"/>
    <property type="evidence" value="ECO:0007669"/>
    <property type="project" value="InterPro"/>
</dbReference>
<dbReference type="Gene3D" id="3.30.10.10">
    <property type="entry name" value="Trypsin Inhibitor V, subunit A"/>
    <property type="match status" value="2"/>
</dbReference>
<dbReference type="AlphaFoldDB" id="A0A2T7D3G3"/>
<name>A0A2T7D3G3_9POAL</name>
<gene>
    <name evidence="5" type="ORF">GQ55_6G033800</name>
</gene>
<evidence type="ECO:0000256" key="2">
    <source>
        <dbReference type="ARBA" id="ARBA00022690"/>
    </source>
</evidence>
<dbReference type="PROSITE" id="PS00285">
    <property type="entry name" value="POTATO_INHIBITOR"/>
    <property type="match status" value="2"/>
</dbReference>
<dbReference type="InterPro" id="IPR036354">
    <property type="entry name" value="Prot_inh_pot1_sf"/>
</dbReference>
<evidence type="ECO:0000256" key="1">
    <source>
        <dbReference type="ARBA" id="ARBA00008210"/>
    </source>
</evidence>
<evidence type="ECO:0000256" key="4">
    <source>
        <dbReference type="SAM" id="MobiDB-lite"/>
    </source>
</evidence>
<organism evidence="5 6">
    <name type="scientific">Panicum hallii var. hallii</name>
    <dbReference type="NCBI Taxonomy" id="1504633"/>
    <lineage>
        <taxon>Eukaryota</taxon>
        <taxon>Viridiplantae</taxon>
        <taxon>Streptophyta</taxon>
        <taxon>Embryophyta</taxon>
        <taxon>Tracheophyta</taxon>
        <taxon>Spermatophyta</taxon>
        <taxon>Magnoliopsida</taxon>
        <taxon>Liliopsida</taxon>
        <taxon>Poales</taxon>
        <taxon>Poaceae</taxon>
        <taxon>PACMAD clade</taxon>
        <taxon>Panicoideae</taxon>
        <taxon>Panicodae</taxon>
        <taxon>Paniceae</taxon>
        <taxon>Panicinae</taxon>
        <taxon>Panicum</taxon>
        <taxon>Panicum sect. Panicum</taxon>
    </lineage>
</organism>
<dbReference type="Pfam" id="PF00280">
    <property type="entry name" value="potato_inhibit"/>
    <property type="match status" value="2"/>
</dbReference>
<dbReference type="PANTHER" id="PTHR33091">
    <property type="entry name" value="PROTEIN, PUTATIVE, EXPRESSED-RELATED"/>
    <property type="match status" value="1"/>
</dbReference>
<dbReference type="SUPFAM" id="SSF54654">
    <property type="entry name" value="CI-2 family of serine protease inhibitors"/>
    <property type="match status" value="2"/>
</dbReference>
<dbReference type="PANTHER" id="PTHR33091:SF53">
    <property type="entry name" value="OS08G0441300 PROTEIN"/>
    <property type="match status" value="1"/>
</dbReference>
<evidence type="ECO:0000313" key="6">
    <source>
        <dbReference type="Proteomes" id="UP000244336"/>
    </source>
</evidence>
<dbReference type="OrthoDB" id="10013825at2759"/>
<dbReference type="GO" id="GO:0004867">
    <property type="term" value="F:serine-type endopeptidase inhibitor activity"/>
    <property type="evidence" value="ECO:0007669"/>
    <property type="project" value="UniProtKB-KW"/>
</dbReference>
<proteinExistence type="inferred from homology"/>
<dbReference type="EMBL" id="CM009754">
    <property type="protein sequence ID" value="PUZ50115.1"/>
    <property type="molecule type" value="Genomic_DNA"/>
</dbReference>
<dbReference type="STRING" id="1504633.A0A2T7D3G3"/>
<evidence type="ECO:0000256" key="3">
    <source>
        <dbReference type="ARBA" id="ARBA00022900"/>
    </source>
</evidence>
<dbReference type="PRINTS" id="PR00292">
    <property type="entry name" value="POTATOINHBTR"/>
</dbReference>
<feature type="region of interest" description="Disordered" evidence="4">
    <location>
        <begin position="22"/>
        <end position="45"/>
    </location>
</feature>
<dbReference type="Proteomes" id="UP000244336">
    <property type="component" value="Chromosome 6"/>
</dbReference>
<keyword evidence="3" id="KW-0722">Serine protease inhibitor</keyword>
<dbReference type="Gramene" id="PUZ50115">
    <property type="protein sequence ID" value="PUZ50115"/>
    <property type="gene ID" value="GQ55_6G033800"/>
</dbReference>
<keyword evidence="6" id="KW-1185">Reference proteome</keyword>
<protein>
    <submittedName>
        <fullName evidence="5">Uncharacterized protein</fullName>
    </submittedName>
</protein>
<comment type="similarity">
    <text evidence="1">Belongs to the protease inhibitor I13 (potato type I serine protease inhibitor) family.</text>
</comment>
<reference evidence="5 6" key="1">
    <citation type="submission" date="2018-04" db="EMBL/GenBank/DDBJ databases">
        <title>WGS assembly of Panicum hallii var. hallii HAL2.</title>
        <authorList>
            <person name="Lovell J."/>
            <person name="Jenkins J."/>
            <person name="Lowry D."/>
            <person name="Mamidi S."/>
            <person name="Sreedasyam A."/>
            <person name="Weng X."/>
            <person name="Barry K."/>
            <person name="Bonette J."/>
            <person name="Campitelli B."/>
            <person name="Daum C."/>
            <person name="Gordon S."/>
            <person name="Gould B."/>
            <person name="Lipzen A."/>
            <person name="MacQueen A."/>
            <person name="Palacio-Mejia J."/>
            <person name="Plott C."/>
            <person name="Shakirov E."/>
            <person name="Shu S."/>
            <person name="Yoshinaga Y."/>
            <person name="Zane M."/>
            <person name="Rokhsar D."/>
            <person name="Grimwood J."/>
            <person name="Schmutz J."/>
            <person name="Juenger T."/>
        </authorList>
    </citation>
    <scope>NUCLEOTIDE SEQUENCE [LARGE SCALE GENOMIC DNA]</scope>
    <source>
        <strain evidence="6">cv. HAL2</strain>
    </source>
</reference>
<keyword evidence="2" id="KW-0646">Protease inhibitor</keyword>
<sequence>MDPSAQFTISRCHALTTTFTDSSPRMSSSFAGASGGSSTGGKDKTRWPEVLGMLAEEAAKVIKKDMPGADIEVMWADEPVSMDLVPDRVRLFVDTVAKTPTAELEPAGRKSSWPEVVGMRAEEALKKINSQKPNADVEVVPVGRPVDGDLKANRTRIFVDTVVDVPFVG</sequence>